<evidence type="ECO:0000313" key="2">
    <source>
        <dbReference type="EMBL" id="RSD32058.1"/>
    </source>
</evidence>
<dbReference type="SUPFAM" id="SSF160719">
    <property type="entry name" value="gpW/gp25-like"/>
    <property type="match status" value="1"/>
</dbReference>
<gene>
    <name evidence="2" type="ORF">EJA03_05800</name>
    <name evidence="1" type="ORF">F0225_03240</name>
</gene>
<keyword evidence="3" id="KW-1185">Reference proteome</keyword>
<name>A0A427U5X2_9VIBR</name>
<organism evidence="2 3">
    <name type="scientific">Vibrio pectenicida</name>
    <dbReference type="NCBI Taxonomy" id="62763"/>
    <lineage>
        <taxon>Bacteria</taxon>
        <taxon>Pseudomonadati</taxon>
        <taxon>Pseudomonadota</taxon>
        <taxon>Gammaproteobacteria</taxon>
        <taxon>Vibrionales</taxon>
        <taxon>Vibrionaceae</taxon>
        <taxon>Vibrio</taxon>
    </lineage>
</organism>
<dbReference type="EMBL" id="VTXC01000006">
    <property type="protein sequence ID" value="NOH70356.1"/>
    <property type="molecule type" value="Genomic_DNA"/>
</dbReference>
<dbReference type="RefSeq" id="WP_125320291.1">
    <property type="nucleotide sequence ID" value="NZ_AP024889.1"/>
</dbReference>
<proteinExistence type="predicted"/>
<evidence type="ECO:0000313" key="4">
    <source>
        <dbReference type="Proteomes" id="UP000565719"/>
    </source>
</evidence>
<protein>
    <submittedName>
        <fullName evidence="2">Type VI secretion system baseplate subunit TssE</fullName>
    </submittedName>
</protein>
<sequence length="138" mass="14857">MSLMAKLTQSWNDDVDGVHDALVDNICDLLSSRAPMWANGTSAGEGTIVELGTCNIARVQCKANTGDIVAEIEKLVRCYEPRLSGVDVEVQEGKVGDNQLSFRLSAVVHSDIGDEAIVLDSCLDLSTNKLEVRTSSFV</sequence>
<comment type="caution">
    <text evidence="2">The sequence shown here is derived from an EMBL/GenBank/DDBJ whole genome shotgun (WGS) entry which is preliminary data.</text>
</comment>
<evidence type="ECO:0000313" key="3">
    <source>
        <dbReference type="Proteomes" id="UP000269041"/>
    </source>
</evidence>
<reference evidence="2 3" key="1">
    <citation type="submission" date="2018-12" db="EMBL/GenBank/DDBJ databases">
        <title>Genomic taxonomy of the Vibrionaceae family.</title>
        <authorList>
            <person name="Gomez-Gil B."/>
            <person name="Enciso-Ibarra K."/>
        </authorList>
    </citation>
    <scope>NUCLEOTIDE SEQUENCE [LARGE SCALE GENOMIC DNA]</scope>
    <source>
        <strain evidence="2 3">CAIM 594</strain>
    </source>
</reference>
<dbReference type="OrthoDB" id="6401544at2"/>
<dbReference type="Proteomes" id="UP000565719">
    <property type="component" value="Unassembled WGS sequence"/>
</dbReference>
<dbReference type="EMBL" id="RSFA01000017">
    <property type="protein sequence ID" value="RSD32058.1"/>
    <property type="molecule type" value="Genomic_DNA"/>
</dbReference>
<dbReference type="Proteomes" id="UP000269041">
    <property type="component" value="Unassembled WGS sequence"/>
</dbReference>
<evidence type="ECO:0000313" key="1">
    <source>
        <dbReference type="EMBL" id="NOH70356.1"/>
    </source>
</evidence>
<reference evidence="1 4" key="2">
    <citation type="submission" date="2019-09" db="EMBL/GenBank/DDBJ databases">
        <title>Draft genome sequencing and comparative genomics of hatchery-associated Vibrios.</title>
        <authorList>
            <person name="Kehlet-Delgado H."/>
            <person name="Mueller R.S."/>
        </authorList>
    </citation>
    <scope>NUCLEOTIDE SEQUENCE [LARGE SCALE GENOMIC DNA]</scope>
    <source>
        <strain evidence="1 4">99-46-Y</strain>
    </source>
</reference>
<accession>A0A427U5X2</accession>
<dbReference type="AlphaFoldDB" id="A0A427U5X2"/>